<evidence type="ECO:0000259" key="1">
    <source>
        <dbReference type="Pfam" id="PF01965"/>
    </source>
</evidence>
<keyword evidence="3" id="KW-1185">Reference proteome</keyword>
<dbReference type="InterPro" id="IPR029062">
    <property type="entry name" value="Class_I_gatase-like"/>
</dbReference>
<evidence type="ECO:0000313" key="3">
    <source>
        <dbReference type="Proteomes" id="UP000626026"/>
    </source>
</evidence>
<dbReference type="PANTHER" id="PTHR43130">
    <property type="entry name" value="ARAC-FAMILY TRANSCRIPTIONAL REGULATOR"/>
    <property type="match status" value="1"/>
</dbReference>
<dbReference type="CDD" id="cd03139">
    <property type="entry name" value="GATase1_PfpI_2"/>
    <property type="match status" value="1"/>
</dbReference>
<accession>A0ABR7RU15</accession>
<feature type="domain" description="DJ-1/PfpI" evidence="1">
    <location>
        <begin position="15"/>
        <end position="172"/>
    </location>
</feature>
<sequence>MSETDASDRGLQIGFVLFPNLLNLDFAGPWDVLANLPGATLHVVAKDLAPIVSSSGLSILPTITFANCPQLDLICVPGGAGHLDAMEDEAMLDFLRQQEPGCRFLTSVCTGALVLAAAGLLEGYEATTHWNSHDRLAAYGAIPKQGRVVVDRNRITGGGVTAGIDFGLTMLAALQGEAFARQVQLGIEYTPEPPFPGAGSPETAEPAILEAARAKSAGYRAKMAEVDARAVARLKVG</sequence>
<name>A0ABR7RU15_9PROT</name>
<dbReference type="InterPro" id="IPR052158">
    <property type="entry name" value="INH-QAR"/>
</dbReference>
<reference evidence="2 3" key="1">
    <citation type="journal article" date="2013" name="Int. J. Syst. Evol. Microbiol.">
        <title>Roseomonas aerophila sp. nov., isolated from air.</title>
        <authorList>
            <person name="Kim S.J."/>
            <person name="Weon H.Y."/>
            <person name="Ahn J.H."/>
            <person name="Hong S.B."/>
            <person name="Seok S.J."/>
            <person name="Whang K.S."/>
            <person name="Kwon S.W."/>
        </authorList>
    </citation>
    <scope>NUCLEOTIDE SEQUENCE [LARGE SCALE GENOMIC DNA]</scope>
    <source>
        <strain evidence="2 3">NBRC 108923</strain>
    </source>
</reference>
<evidence type="ECO:0000313" key="2">
    <source>
        <dbReference type="EMBL" id="MBC9210124.1"/>
    </source>
</evidence>
<dbReference type="RefSeq" id="WP_187787234.1">
    <property type="nucleotide sequence ID" value="NZ_JACTVA010000107.1"/>
</dbReference>
<dbReference type="Pfam" id="PF01965">
    <property type="entry name" value="DJ-1_PfpI"/>
    <property type="match status" value="1"/>
</dbReference>
<dbReference type="SUPFAM" id="SSF52317">
    <property type="entry name" value="Class I glutamine amidotransferase-like"/>
    <property type="match status" value="1"/>
</dbReference>
<dbReference type="EMBL" id="JACTVA010000107">
    <property type="protein sequence ID" value="MBC9210124.1"/>
    <property type="molecule type" value="Genomic_DNA"/>
</dbReference>
<gene>
    <name evidence="2" type="ORF">IBL26_25110</name>
</gene>
<dbReference type="Proteomes" id="UP000626026">
    <property type="component" value="Unassembled WGS sequence"/>
</dbReference>
<organism evidence="2 3">
    <name type="scientific">Teichococcus aerophilus</name>
    <dbReference type="NCBI Taxonomy" id="1224513"/>
    <lineage>
        <taxon>Bacteria</taxon>
        <taxon>Pseudomonadati</taxon>
        <taxon>Pseudomonadota</taxon>
        <taxon>Alphaproteobacteria</taxon>
        <taxon>Acetobacterales</taxon>
        <taxon>Roseomonadaceae</taxon>
        <taxon>Roseomonas</taxon>
    </lineage>
</organism>
<proteinExistence type="predicted"/>
<dbReference type="Gene3D" id="3.40.50.880">
    <property type="match status" value="1"/>
</dbReference>
<comment type="caution">
    <text evidence="2">The sequence shown here is derived from an EMBL/GenBank/DDBJ whole genome shotgun (WGS) entry which is preliminary data.</text>
</comment>
<dbReference type="PANTHER" id="PTHR43130:SF2">
    <property type="entry name" value="DJ-1_PFPI DOMAIN-CONTAINING PROTEIN"/>
    <property type="match status" value="1"/>
</dbReference>
<dbReference type="InterPro" id="IPR002818">
    <property type="entry name" value="DJ-1/PfpI"/>
</dbReference>
<protein>
    <submittedName>
        <fullName evidence="2">DJ-1/PfpI family protein</fullName>
    </submittedName>
</protein>